<dbReference type="EMBL" id="DRMJ01000347">
    <property type="protein sequence ID" value="HHL43290.1"/>
    <property type="molecule type" value="Genomic_DNA"/>
</dbReference>
<feature type="transmembrane region" description="Helical" evidence="1">
    <location>
        <begin position="133"/>
        <end position="154"/>
    </location>
</feature>
<feature type="transmembrane region" description="Helical" evidence="1">
    <location>
        <begin position="105"/>
        <end position="127"/>
    </location>
</feature>
<feature type="transmembrane region" description="Helical" evidence="1">
    <location>
        <begin position="69"/>
        <end position="93"/>
    </location>
</feature>
<keyword evidence="1" id="KW-1133">Transmembrane helix</keyword>
<organism evidence="2">
    <name type="scientific">Hellea balneolensis</name>
    <dbReference type="NCBI Taxonomy" id="287478"/>
    <lineage>
        <taxon>Bacteria</taxon>
        <taxon>Pseudomonadati</taxon>
        <taxon>Pseudomonadota</taxon>
        <taxon>Alphaproteobacteria</taxon>
        <taxon>Maricaulales</taxon>
        <taxon>Robiginitomaculaceae</taxon>
        <taxon>Hellea</taxon>
    </lineage>
</organism>
<sequence>MPVDAVLWLMILNGVIKAMGQGVWEDEFDLSPRGLPISFFAVIAYLPFYFICVKAAVKYNAVDGHVPFLAIAVILTLMSLSFPLIAYVLTMLFDKMAVFRPWVIVRNWTVLFAIMAMSVGFGLYLIGLVPFSVAYVLGLFLYLATLVIDIRLAARIGEFEWGLSVFAAILINLSAMMILLMGLTQTL</sequence>
<evidence type="ECO:0008006" key="3">
    <source>
        <dbReference type="Google" id="ProtNLM"/>
    </source>
</evidence>
<name>A0A7C5LVK4_9PROT</name>
<evidence type="ECO:0000313" key="2">
    <source>
        <dbReference type="EMBL" id="HHL43290.1"/>
    </source>
</evidence>
<feature type="transmembrane region" description="Helical" evidence="1">
    <location>
        <begin position="6"/>
        <end position="24"/>
    </location>
</feature>
<keyword evidence="1" id="KW-0472">Membrane</keyword>
<gene>
    <name evidence="2" type="ORF">ENJ42_06730</name>
</gene>
<evidence type="ECO:0000256" key="1">
    <source>
        <dbReference type="SAM" id="Phobius"/>
    </source>
</evidence>
<accession>A0A7C5LVK4</accession>
<feature type="transmembrane region" description="Helical" evidence="1">
    <location>
        <begin position="36"/>
        <end position="57"/>
    </location>
</feature>
<reference evidence="2" key="1">
    <citation type="journal article" date="2020" name="mSystems">
        <title>Genome- and Community-Level Interaction Insights into Carbon Utilization and Element Cycling Functions of Hydrothermarchaeota in Hydrothermal Sediment.</title>
        <authorList>
            <person name="Zhou Z."/>
            <person name="Liu Y."/>
            <person name="Xu W."/>
            <person name="Pan J."/>
            <person name="Luo Z.H."/>
            <person name="Li M."/>
        </authorList>
    </citation>
    <scope>NUCLEOTIDE SEQUENCE [LARGE SCALE GENOMIC DNA]</scope>
    <source>
        <strain evidence="2">HyVt-485</strain>
    </source>
</reference>
<dbReference type="Proteomes" id="UP000885830">
    <property type="component" value="Unassembled WGS sequence"/>
</dbReference>
<feature type="transmembrane region" description="Helical" evidence="1">
    <location>
        <begin position="161"/>
        <end position="183"/>
    </location>
</feature>
<dbReference type="AlphaFoldDB" id="A0A7C5LVK4"/>
<proteinExistence type="predicted"/>
<keyword evidence="1" id="KW-0812">Transmembrane</keyword>
<comment type="caution">
    <text evidence="2">The sequence shown here is derived from an EMBL/GenBank/DDBJ whole genome shotgun (WGS) entry which is preliminary data.</text>
</comment>
<protein>
    <recommendedName>
        <fullName evidence="3">DUF1282 domain-containing protein</fullName>
    </recommendedName>
</protein>